<dbReference type="InterPro" id="IPR009081">
    <property type="entry name" value="PP-bd_ACP"/>
</dbReference>
<reference evidence="4" key="2">
    <citation type="submission" date="2020-09" db="EMBL/GenBank/DDBJ databases">
        <authorList>
            <person name="Sun Q."/>
            <person name="Zhou Y."/>
        </authorList>
    </citation>
    <scope>NUCLEOTIDE SEQUENCE</scope>
    <source>
        <strain evidence="4">CGMCC 1.12997</strain>
    </source>
</reference>
<protein>
    <submittedName>
        <fullName evidence="4">Acyl carrier protein</fullName>
    </submittedName>
</protein>
<name>A0A917H011_9BACT</name>
<dbReference type="InterPro" id="IPR036736">
    <property type="entry name" value="ACP-like_sf"/>
</dbReference>
<dbReference type="GO" id="GO:0005829">
    <property type="term" value="C:cytosol"/>
    <property type="evidence" value="ECO:0007669"/>
    <property type="project" value="TreeGrafter"/>
</dbReference>
<dbReference type="GO" id="GO:0009245">
    <property type="term" value="P:lipid A biosynthetic process"/>
    <property type="evidence" value="ECO:0007669"/>
    <property type="project" value="TreeGrafter"/>
</dbReference>
<dbReference type="RefSeq" id="WP_188552206.1">
    <property type="nucleotide sequence ID" value="NZ_BMGT01000001.1"/>
</dbReference>
<dbReference type="SUPFAM" id="SSF47336">
    <property type="entry name" value="ACP-like"/>
    <property type="match status" value="1"/>
</dbReference>
<keyword evidence="5" id="KW-1185">Reference proteome</keyword>
<feature type="domain" description="Carrier" evidence="3">
    <location>
        <begin position="4"/>
        <end position="78"/>
    </location>
</feature>
<keyword evidence="1" id="KW-0596">Phosphopantetheine</keyword>
<organism evidence="4 5">
    <name type="scientific">Edaphobacter dinghuensis</name>
    <dbReference type="NCBI Taxonomy" id="1560005"/>
    <lineage>
        <taxon>Bacteria</taxon>
        <taxon>Pseudomonadati</taxon>
        <taxon>Acidobacteriota</taxon>
        <taxon>Terriglobia</taxon>
        <taxon>Terriglobales</taxon>
        <taxon>Acidobacteriaceae</taxon>
        <taxon>Edaphobacter</taxon>
    </lineage>
</organism>
<comment type="caution">
    <text evidence="4">The sequence shown here is derived from an EMBL/GenBank/DDBJ whole genome shotgun (WGS) entry which is preliminary data.</text>
</comment>
<dbReference type="PANTHER" id="PTHR20863">
    <property type="entry name" value="ACYL CARRIER PROTEIN"/>
    <property type="match status" value="1"/>
</dbReference>
<dbReference type="AlphaFoldDB" id="A0A917H011"/>
<dbReference type="InterPro" id="IPR003231">
    <property type="entry name" value="ACP"/>
</dbReference>
<sequence>MTDHTIQDRVLKVIATTKRIPIENVHPDSSFESLEIDSLDRLNILFGLESEFDIEINDEDAKHIQNIHEMIEGITQLLQAKASSSPSE</sequence>
<evidence type="ECO:0000256" key="1">
    <source>
        <dbReference type="ARBA" id="ARBA00022450"/>
    </source>
</evidence>
<gene>
    <name evidence="4" type="ORF">GCM10011585_00780</name>
</gene>
<proteinExistence type="predicted"/>
<keyword evidence="2" id="KW-0597">Phosphoprotein</keyword>
<dbReference type="Proteomes" id="UP000647241">
    <property type="component" value="Unassembled WGS sequence"/>
</dbReference>
<dbReference type="Pfam" id="PF00550">
    <property type="entry name" value="PP-binding"/>
    <property type="match status" value="1"/>
</dbReference>
<evidence type="ECO:0000256" key="2">
    <source>
        <dbReference type="ARBA" id="ARBA00022553"/>
    </source>
</evidence>
<dbReference type="GO" id="GO:0016020">
    <property type="term" value="C:membrane"/>
    <property type="evidence" value="ECO:0007669"/>
    <property type="project" value="GOC"/>
</dbReference>
<dbReference type="PANTHER" id="PTHR20863:SF76">
    <property type="entry name" value="CARRIER DOMAIN-CONTAINING PROTEIN"/>
    <property type="match status" value="1"/>
</dbReference>
<dbReference type="PROSITE" id="PS50075">
    <property type="entry name" value="CARRIER"/>
    <property type="match status" value="1"/>
</dbReference>
<reference evidence="4" key="1">
    <citation type="journal article" date="2014" name="Int. J. Syst. Evol. Microbiol.">
        <title>Complete genome sequence of Corynebacterium casei LMG S-19264T (=DSM 44701T), isolated from a smear-ripened cheese.</title>
        <authorList>
            <consortium name="US DOE Joint Genome Institute (JGI-PGF)"/>
            <person name="Walter F."/>
            <person name="Albersmeier A."/>
            <person name="Kalinowski J."/>
            <person name="Ruckert C."/>
        </authorList>
    </citation>
    <scope>NUCLEOTIDE SEQUENCE</scope>
    <source>
        <strain evidence="4">CGMCC 1.12997</strain>
    </source>
</reference>
<evidence type="ECO:0000313" key="5">
    <source>
        <dbReference type="Proteomes" id="UP000647241"/>
    </source>
</evidence>
<dbReference type="GO" id="GO:0000036">
    <property type="term" value="F:acyl carrier activity"/>
    <property type="evidence" value="ECO:0007669"/>
    <property type="project" value="TreeGrafter"/>
</dbReference>
<accession>A0A917H011</accession>
<evidence type="ECO:0000259" key="3">
    <source>
        <dbReference type="PROSITE" id="PS50075"/>
    </source>
</evidence>
<dbReference type="Gene3D" id="1.10.1200.10">
    <property type="entry name" value="ACP-like"/>
    <property type="match status" value="1"/>
</dbReference>
<dbReference type="EMBL" id="BMGT01000001">
    <property type="protein sequence ID" value="GGG63131.1"/>
    <property type="molecule type" value="Genomic_DNA"/>
</dbReference>
<evidence type="ECO:0000313" key="4">
    <source>
        <dbReference type="EMBL" id="GGG63131.1"/>
    </source>
</evidence>
<dbReference type="GO" id="GO:0000035">
    <property type="term" value="F:acyl binding"/>
    <property type="evidence" value="ECO:0007669"/>
    <property type="project" value="TreeGrafter"/>
</dbReference>